<keyword evidence="3" id="KW-0378">Hydrolase</keyword>
<dbReference type="GO" id="GO:0006508">
    <property type="term" value="P:proteolysis"/>
    <property type="evidence" value="ECO:0007669"/>
    <property type="project" value="UniProtKB-KW"/>
</dbReference>
<dbReference type="CDD" id="cd16332">
    <property type="entry name" value="Prp-like"/>
    <property type="match status" value="1"/>
</dbReference>
<keyword evidence="4" id="KW-0788">Thiol protease</keyword>
<sequence length="110" mass="12504">MIKITVYQNDKHEYVGFRTEGHAGYAPAGEDIVCASVSILVINTINSIETFTQDKAAVTSDEKSGRIEYHLFTSPSKETTLLFSSMVLGLQSMEENEEYRKYIDLRFREV</sequence>
<dbReference type="AlphaFoldDB" id="A0A3E3K5Z0"/>
<name>A0A3E3K5Z0_9FIRM</name>
<evidence type="ECO:0000256" key="1">
    <source>
        <dbReference type="ARBA" id="ARBA00022517"/>
    </source>
</evidence>
<evidence type="ECO:0000313" key="7">
    <source>
        <dbReference type="EMBL" id="RGE90020.1"/>
    </source>
</evidence>
<evidence type="ECO:0000256" key="6">
    <source>
        <dbReference type="ARBA" id="ARBA00044538"/>
    </source>
</evidence>
<dbReference type="PANTHER" id="PTHR39178:SF1">
    <property type="entry name" value="RIBOSOMAL-PROCESSING CYSTEINE PROTEASE PRP"/>
    <property type="match status" value="1"/>
</dbReference>
<accession>A0A3E3K5Z0</accession>
<comment type="caution">
    <text evidence="7">The sequence shown here is derived from an EMBL/GenBank/DDBJ whole genome shotgun (WGS) entry which is preliminary data.</text>
</comment>
<dbReference type="RefSeq" id="WP_024732560.1">
    <property type="nucleotide sequence ID" value="NZ_BAABYU010000001.1"/>
</dbReference>
<dbReference type="InterPro" id="IPR007422">
    <property type="entry name" value="Peptidase_Prp"/>
</dbReference>
<dbReference type="Gene3D" id="3.30.70.1490">
    <property type="entry name" value="Cysteine protease Prp"/>
    <property type="match status" value="1"/>
</dbReference>
<evidence type="ECO:0000256" key="2">
    <source>
        <dbReference type="ARBA" id="ARBA00022670"/>
    </source>
</evidence>
<dbReference type="OrthoDB" id="48998at2"/>
<dbReference type="GeneID" id="97192706"/>
<gene>
    <name evidence="7" type="ORF">DW016_01815</name>
</gene>
<reference evidence="7 8" key="1">
    <citation type="submission" date="2018-08" db="EMBL/GenBank/DDBJ databases">
        <title>A genome reference for cultivated species of the human gut microbiota.</title>
        <authorList>
            <person name="Zou Y."/>
            <person name="Xue W."/>
            <person name="Luo G."/>
        </authorList>
    </citation>
    <scope>NUCLEOTIDE SEQUENCE [LARGE SCALE GENOMIC DNA]</scope>
    <source>
        <strain evidence="7 8">AF37-2AT</strain>
    </source>
</reference>
<keyword evidence="1" id="KW-0690">Ribosome biogenesis</keyword>
<evidence type="ECO:0000256" key="3">
    <source>
        <dbReference type="ARBA" id="ARBA00022801"/>
    </source>
</evidence>
<protein>
    <recommendedName>
        <fullName evidence="6">Ribosomal processing cysteine protease Prp</fullName>
    </recommendedName>
</protein>
<evidence type="ECO:0000256" key="4">
    <source>
        <dbReference type="ARBA" id="ARBA00022807"/>
    </source>
</evidence>
<organism evidence="7 8">
    <name type="scientific">Sellimonas intestinalis</name>
    <dbReference type="NCBI Taxonomy" id="1653434"/>
    <lineage>
        <taxon>Bacteria</taxon>
        <taxon>Bacillati</taxon>
        <taxon>Bacillota</taxon>
        <taxon>Clostridia</taxon>
        <taxon>Lachnospirales</taxon>
        <taxon>Lachnospiraceae</taxon>
        <taxon>Sellimonas</taxon>
    </lineage>
</organism>
<dbReference type="GO" id="GO:0008234">
    <property type="term" value="F:cysteine-type peptidase activity"/>
    <property type="evidence" value="ECO:0007669"/>
    <property type="project" value="UniProtKB-KW"/>
</dbReference>
<keyword evidence="8" id="KW-1185">Reference proteome</keyword>
<dbReference type="SUPFAM" id="SSF118010">
    <property type="entry name" value="TM1457-like"/>
    <property type="match status" value="1"/>
</dbReference>
<evidence type="ECO:0000256" key="5">
    <source>
        <dbReference type="ARBA" id="ARBA00044503"/>
    </source>
</evidence>
<proteinExistence type="inferred from homology"/>
<dbReference type="GO" id="GO:0042254">
    <property type="term" value="P:ribosome biogenesis"/>
    <property type="evidence" value="ECO:0007669"/>
    <property type="project" value="UniProtKB-KW"/>
</dbReference>
<dbReference type="PANTHER" id="PTHR39178">
    <property type="entry name" value="HYPOTHETICAL RIBOSOME-ASSOCIATED PROTEIN"/>
    <property type="match status" value="1"/>
</dbReference>
<dbReference type="Pfam" id="PF04327">
    <property type="entry name" value="Peptidase_Prp"/>
    <property type="match status" value="1"/>
</dbReference>
<evidence type="ECO:0000313" key="8">
    <source>
        <dbReference type="Proteomes" id="UP000261080"/>
    </source>
</evidence>
<dbReference type="EMBL" id="QVLX01000001">
    <property type="protein sequence ID" value="RGE90020.1"/>
    <property type="molecule type" value="Genomic_DNA"/>
</dbReference>
<dbReference type="Proteomes" id="UP000261080">
    <property type="component" value="Unassembled WGS sequence"/>
</dbReference>
<dbReference type="InterPro" id="IPR036764">
    <property type="entry name" value="Peptidase_Prp_sf"/>
</dbReference>
<comment type="similarity">
    <text evidence="5">Belongs to the Prp family.</text>
</comment>
<keyword evidence="2 7" id="KW-0645">Protease</keyword>